<evidence type="ECO:0000313" key="2">
    <source>
        <dbReference type="EMBL" id="OAD19919.1"/>
    </source>
</evidence>
<dbReference type="PATRIC" id="fig|1003181.4.peg.5812"/>
<sequence>MFNKKTFIQILLLALLILPLFNLLSPSAGVENIEHAEGVIISAKSRDIDTKVPIGGTVKALKSVILAAQLPGRVVKIAGEEGDEFRRNTVLLSLNDEDLRAKRQTAQAQWANANAEWRNAGVQYSRLQTSPATSNYAPGGMGMPGMFDQIFTNPFASMIGTRQPGVERGADIYASGTRIEQARHALAQAQFQIHQIDTKLRDARSVAPFDGVIVKKYVEIGDTVQPGQSLLGFADLRTLQIVADIPTRLSGNLQEGDKIVAKIDMSDTMIDVQIATIFPTADPVRHTIRMKFNLPKTVKVAPGTYAEIWIPTTSGKTQIVVPSTAVVERGGLPVVFVVNENQRTELHLVRVGETLSTGEVVILFGLTEKDRILDKPAPHVVSGFLVAERPR</sequence>
<protein>
    <submittedName>
        <fullName evidence="2">RND family efflux transporter MFP subunit</fullName>
    </submittedName>
</protein>
<dbReference type="Gene3D" id="2.40.50.100">
    <property type="match status" value="2"/>
</dbReference>
<name>A0A176RW17_9GAMM</name>
<dbReference type="Gene3D" id="2.40.30.170">
    <property type="match status" value="1"/>
</dbReference>
<evidence type="ECO:0000256" key="1">
    <source>
        <dbReference type="ARBA" id="ARBA00009477"/>
    </source>
</evidence>
<dbReference type="NCBIfam" id="TIGR01730">
    <property type="entry name" value="RND_mfp"/>
    <property type="match status" value="1"/>
</dbReference>
<comment type="caution">
    <text evidence="2">The sequence shown here is derived from an EMBL/GenBank/DDBJ whole genome shotgun (WGS) entry which is preliminary data.</text>
</comment>
<dbReference type="GO" id="GO:0015562">
    <property type="term" value="F:efflux transmembrane transporter activity"/>
    <property type="evidence" value="ECO:0007669"/>
    <property type="project" value="TreeGrafter"/>
</dbReference>
<gene>
    <name evidence="2" type="ORF">THIOM_004407</name>
</gene>
<reference evidence="2 3" key="1">
    <citation type="submission" date="2016-05" db="EMBL/GenBank/DDBJ databases">
        <title>Single-cell genome of chain-forming Candidatus Thiomargarita nelsonii and comparison to other large sulfur-oxidizing bacteria.</title>
        <authorList>
            <person name="Winkel M."/>
            <person name="Salman V."/>
            <person name="Woyke T."/>
            <person name="Schulz-Vogt H."/>
            <person name="Richter M."/>
            <person name="Flood B."/>
            <person name="Bailey J."/>
            <person name="Amann R."/>
            <person name="Mussmann M."/>
        </authorList>
    </citation>
    <scope>NUCLEOTIDE SEQUENCE [LARGE SCALE GENOMIC DNA]</scope>
    <source>
        <strain evidence="2 3">THI036</strain>
    </source>
</reference>
<dbReference type="SUPFAM" id="SSF111369">
    <property type="entry name" value="HlyD-like secretion proteins"/>
    <property type="match status" value="2"/>
</dbReference>
<proteinExistence type="inferred from homology"/>
<organism evidence="2 3">
    <name type="scientific">Candidatus Thiomargarita nelsonii</name>
    <dbReference type="NCBI Taxonomy" id="1003181"/>
    <lineage>
        <taxon>Bacteria</taxon>
        <taxon>Pseudomonadati</taxon>
        <taxon>Pseudomonadota</taxon>
        <taxon>Gammaproteobacteria</taxon>
        <taxon>Thiotrichales</taxon>
        <taxon>Thiotrichaceae</taxon>
        <taxon>Thiomargarita</taxon>
    </lineage>
</organism>
<dbReference type="Gene3D" id="2.40.420.20">
    <property type="match status" value="1"/>
</dbReference>
<dbReference type="PANTHER" id="PTHR30469:SF15">
    <property type="entry name" value="HLYD FAMILY OF SECRETION PROTEINS"/>
    <property type="match status" value="1"/>
</dbReference>
<accession>A0A176RW17</accession>
<keyword evidence="3" id="KW-1185">Reference proteome</keyword>
<dbReference type="Gene3D" id="1.10.287.470">
    <property type="entry name" value="Helix hairpin bin"/>
    <property type="match status" value="2"/>
</dbReference>
<dbReference type="GO" id="GO:1990281">
    <property type="term" value="C:efflux pump complex"/>
    <property type="evidence" value="ECO:0007669"/>
    <property type="project" value="TreeGrafter"/>
</dbReference>
<dbReference type="Proteomes" id="UP000076962">
    <property type="component" value="Unassembled WGS sequence"/>
</dbReference>
<evidence type="ECO:0000313" key="3">
    <source>
        <dbReference type="Proteomes" id="UP000076962"/>
    </source>
</evidence>
<dbReference type="EMBL" id="LUTY01002611">
    <property type="protein sequence ID" value="OAD19919.1"/>
    <property type="molecule type" value="Genomic_DNA"/>
</dbReference>
<dbReference type="PANTHER" id="PTHR30469">
    <property type="entry name" value="MULTIDRUG RESISTANCE PROTEIN MDTA"/>
    <property type="match status" value="1"/>
</dbReference>
<dbReference type="InterPro" id="IPR006143">
    <property type="entry name" value="RND_pump_MFP"/>
</dbReference>
<comment type="similarity">
    <text evidence="1">Belongs to the membrane fusion protein (MFP) (TC 8.A.1) family.</text>
</comment>
<dbReference type="AlphaFoldDB" id="A0A176RW17"/>